<proteinExistence type="predicted"/>
<evidence type="ECO:0000313" key="2">
    <source>
        <dbReference type="EMBL" id="CAH2095714.1"/>
    </source>
</evidence>
<sequence>MLNISFVNSYVIYYHNISTRNEKPLTRRQFMKKLSMQLTTEWMQKRLEAPTLKCNMRDIIEVILTKPTEDSSVENEAPPPPKKEDIALIAHLKRRGCPK</sequence>
<name>A0AAU9UAA9_EUPED</name>
<protein>
    <submittedName>
        <fullName evidence="2">Uncharacterized protein</fullName>
    </submittedName>
</protein>
<accession>A0AAU9UAA9</accession>
<evidence type="ECO:0000313" key="3">
    <source>
        <dbReference type="Proteomes" id="UP001153954"/>
    </source>
</evidence>
<reference evidence="2" key="1">
    <citation type="submission" date="2022-03" db="EMBL/GenBank/DDBJ databases">
        <authorList>
            <person name="Tunstrom K."/>
        </authorList>
    </citation>
    <scope>NUCLEOTIDE SEQUENCE</scope>
</reference>
<dbReference type="AlphaFoldDB" id="A0AAU9UAA9"/>
<organism evidence="2 3">
    <name type="scientific">Euphydryas editha</name>
    <name type="common">Edith's checkerspot</name>
    <dbReference type="NCBI Taxonomy" id="104508"/>
    <lineage>
        <taxon>Eukaryota</taxon>
        <taxon>Metazoa</taxon>
        <taxon>Ecdysozoa</taxon>
        <taxon>Arthropoda</taxon>
        <taxon>Hexapoda</taxon>
        <taxon>Insecta</taxon>
        <taxon>Pterygota</taxon>
        <taxon>Neoptera</taxon>
        <taxon>Endopterygota</taxon>
        <taxon>Lepidoptera</taxon>
        <taxon>Glossata</taxon>
        <taxon>Ditrysia</taxon>
        <taxon>Papilionoidea</taxon>
        <taxon>Nymphalidae</taxon>
        <taxon>Nymphalinae</taxon>
        <taxon>Euphydryas</taxon>
    </lineage>
</organism>
<comment type="caution">
    <text evidence="2">The sequence shown here is derived from an EMBL/GenBank/DDBJ whole genome shotgun (WGS) entry which is preliminary data.</text>
</comment>
<feature type="region of interest" description="Disordered" evidence="1">
    <location>
        <begin position="68"/>
        <end position="87"/>
    </location>
</feature>
<dbReference type="EMBL" id="CAKOGL010000015">
    <property type="protein sequence ID" value="CAH2095714.1"/>
    <property type="molecule type" value="Genomic_DNA"/>
</dbReference>
<gene>
    <name evidence="2" type="ORF">EEDITHA_LOCUS11136</name>
</gene>
<keyword evidence="3" id="KW-1185">Reference proteome</keyword>
<evidence type="ECO:0000256" key="1">
    <source>
        <dbReference type="SAM" id="MobiDB-lite"/>
    </source>
</evidence>
<dbReference type="Proteomes" id="UP001153954">
    <property type="component" value="Unassembled WGS sequence"/>
</dbReference>